<protein>
    <submittedName>
        <fullName evidence="3">Colicin V production protein</fullName>
    </submittedName>
</protein>
<name>A0A1I7XS35_HETBA</name>
<feature type="transmembrane region" description="Helical" evidence="1">
    <location>
        <begin position="183"/>
        <end position="205"/>
    </location>
</feature>
<evidence type="ECO:0000313" key="2">
    <source>
        <dbReference type="Proteomes" id="UP000095283"/>
    </source>
</evidence>
<feature type="transmembrane region" description="Helical" evidence="1">
    <location>
        <begin position="101"/>
        <end position="122"/>
    </location>
</feature>
<keyword evidence="1" id="KW-1133">Transmembrane helix</keyword>
<proteinExistence type="predicted"/>
<evidence type="ECO:0000256" key="1">
    <source>
        <dbReference type="SAM" id="Phobius"/>
    </source>
</evidence>
<keyword evidence="1" id="KW-0812">Transmembrane</keyword>
<accession>A0A1I7XS35</accession>
<evidence type="ECO:0000313" key="3">
    <source>
        <dbReference type="WBParaSite" id="Hba_20553"/>
    </source>
</evidence>
<dbReference type="WBParaSite" id="Hba_20553">
    <property type="protein sequence ID" value="Hba_20553"/>
    <property type="gene ID" value="Hba_20553"/>
</dbReference>
<feature type="transmembrane region" description="Helical" evidence="1">
    <location>
        <begin position="142"/>
        <end position="162"/>
    </location>
</feature>
<organism evidence="2 3">
    <name type="scientific">Heterorhabditis bacteriophora</name>
    <name type="common">Entomopathogenic nematode worm</name>
    <dbReference type="NCBI Taxonomy" id="37862"/>
    <lineage>
        <taxon>Eukaryota</taxon>
        <taxon>Metazoa</taxon>
        <taxon>Ecdysozoa</taxon>
        <taxon>Nematoda</taxon>
        <taxon>Chromadorea</taxon>
        <taxon>Rhabditida</taxon>
        <taxon>Rhabditina</taxon>
        <taxon>Rhabditomorpha</taxon>
        <taxon>Strongyloidea</taxon>
        <taxon>Heterorhabditidae</taxon>
        <taxon>Heterorhabditis</taxon>
    </lineage>
</organism>
<keyword evidence="1" id="KW-0472">Membrane</keyword>
<sequence>MSYHFRTEAAISSVLLAATLTGIFFSIVFYRYLHHLYSPEPEGFFCMMFSTTFSPLFDAICQSDQPTGFFSEISQESQKLAEEVGAGISGFFASIFDGFHAFRTIFTVMFSSLLGGIGYGIHELVENVSENIAFLLRFCTQFIDFVLYICTFTVSLIIDCALDILTHVQSYIHWTIIIKKISVLLDFCACAILLLGIASTCFDYPTEELFNS</sequence>
<feature type="transmembrane region" description="Helical" evidence="1">
    <location>
        <begin position="12"/>
        <end position="33"/>
    </location>
</feature>
<reference evidence="3" key="1">
    <citation type="submission" date="2016-11" db="UniProtKB">
        <authorList>
            <consortium name="WormBaseParasite"/>
        </authorList>
    </citation>
    <scope>IDENTIFICATION</scope>
</reference>
<dbReference type="Proteomes" id="UP000095283">
    <property type="component" value="Unplaced"/>
</dbReference>
<dbReference type="AlphaFoldDB" id="A0A1I7XS35"/>
<keyword evidence="2" id="KW-1185">Reference proteome</keyword>